<sequence>MTEGTSRPGGPSVPPPGTPRRIPRYPLILGGAGLLPQFAAVLAAVFGGADWRYAALAIGYGYAALIFSFLGGLWWGIAATAQARGETAPGWLWVAAVAPSLIALLTYLPWVFGDPWPGPSLIVLGIAIAASAMIDRALVARHPGWCPPWWMPLRYNLSFGLGSATLALGAVAHS</sequence>
<dbReference type="Pfam" id="PF11911">
    <property type="entry name" value="DUF3429"/>
    <property type="match status" value="1"/>
</dbReference>
<feature type="transmembrane region" description="Helical" evidence="1">
    <location>
        <begin position="116"/>
        <end position="134"/>
    </location>
</feature>
<keyword evidence="3" id="KW-1185">Reference proteome</keyword>
<evidence type="ECO:0000313" key="2">
    <source>
        <dbReference type="EMBL" id="QJQ32369.1"/>
    </source>
</evidence>
<keyword evidence="1" id="KW-0472">Membrane</keyword>
<feature type="transmembrane region" description="Helical" evidence="1">
    <location>
        <begin position="155"/>
        <end position="173"/>
    </location>
</feature>
<dbReference type="AlphaFoldDB" id="A0A6M4AWF4"/>
<evidence type="ECO:0000313" key="3">
    <source>
        <dbReference type="Proteomes" id="UP000503018"/>
    </source>
</evidence>
<accession>A0A6M4AWF4</accession>
<name>A0A6M4AWF4_9SPHN</name>
<gene>
    <name evidence="2" type="ORF">GV829_07830</name>
</gene>
<reference evidence="2 3" key="1">
    <citation type="submission" date="2020-01" db="EMBL/GenBank/DDBJ databases">
        <title>Sphingomonas sp. strain CSW-10.</title>
        <authorList>
            <person name="Chen W.-M."/>
        </authorList>
    </citation>
    <scope>NUCLEOTIDE SEQUENCE [LARGE SCALE GENOMIC DNA]</scope>
    <source>
        <strain evidence="2 3">CSW-10</strain>
    </source>
</reference>
<dbReference type="Proteomes" id="UP000503018">
    <property type="component" value="Chromosome"/>
</dbReference>
<feature type="transmembrane region" description="Helical" evidence="1">
    <location>
        <begin position="53"/>
        <end position="78"/>
    </location>
</feature>
<protein>
    <submittedName>
        <fullName evidence="2">DUF3429 domain-containing protein</fullName>
    </submittedName>
</protein>
<feature type="transmembrane region" description="Helical" evidence="1">
    <location>
        <begin position="90"/>
        <end position="110"/>
    </location>
</feature>
<feature type="transmembrane region" description="Helical" evidence="1">
    <location>
        <begin position="27"/>
        <end position="47"/>
    </location>
</feature>
<keyword evidence="1" id="KW-1133">Transmembrane helix</keyword>
<keyword evidence="1" id="KW-0812">Transmembrane</keyword>
<evidence type="ECO:0000256" key="1">
    <source>
        <dbReference type="SAM" id="Phobius"/>
    </source>
</evidence>
<proteinExistence type="predicted"/>
<dbReference type="RefSeq" id="WP_169945559.1">
    <property type="nucleotide sequence ID" value="NZ_CP053015.1"/>
</dbReference>
<organism evidence="2 3">
    <name type="scientific">Sphingomonas lacunae</name>
    <dbReference type="NCBI Taxonomy" id="2698828"/>
    <lineage>
        <taxon>Bacteria</taxon>
        <taxon>Pseudomonadati</taxon>
        <taxon>Pseudomonadota</taxon>
        <taxon>Alphaproteobacteria</taxon>
        <taxon>Sphingomonadales</taxon>
        <taxon>Sphingomonadaceae</taxon>
        <taxon>Sphingomonas</taxon>
    </lineage>
</organism>
<dbReference type="KEGG" id="slan:GV829_07830"/>
<dbReference type="EMBL" id="CP053015">
    <property type="protein sequence ID" value="QJQ32369.1"/>
    <property type="molecule type" value="Genomic_DNA"/>
</dbReference>
<dbReference type="InterPro" id="IPR021836">
    <property type="entry name" value="DUF3429"/>
</dbReference>